<protein>
    <submittedName>
        <fullName evidence="1">Uncharacterized protein</fullName>
    </submittedName>
</protein>
<comment type="caution">
    <text evidence="1">The sequence shown here is derived from an EMBL/GenBank/DDBJ whole genome shotgun (WGS) entry which is preliminary data.</text>
</comment>
<name>A0A0P6WBC7_9HYPH</name>
<proteinExistence type="predicted"/>
<accession>A0A0P6WBC7</accession>
<gene>
    <name evidence="1" type="ORF">ABB55_06335</name>
</gene>
<sequence length="378" mass="41546">MPRPDDLAEVVVWDPMTNDVQTMGATNCWNFQQGARAMWVPQAEATLVYNKSVEGRPGCAFVDLTTGKQRELPHALGAIAPDGCFAMAPSFTRLGALWPAYGYAGFGSSRDALAQPKDDGLWRIDLMTGARSLVFSIPELVAATGGAIGSDVPVFVTHVSFNREGTRIVFMLRFFSKDHALYSILFSARPDGTSLKLLEQEKISHFDWLDENTIVVWMRRGMKGLAAARRSGVLALPLFRPLIALARKSRARLKGVLLSESYFTLSAETGARAPFLSGVLPQDGHPMTSPDRAWIVTDEYPNPTNGETPLLLVDIAARRRIDLATFVHDVGSKDTDLKCDLHPRWNRAGSRIGVDATENGRRRFIIVDVADIVTSTSK</sequence>
<dbReference type="AlphaFoldDB" id="A0A0P6WBC7"/>
<dbReference type="Proteomes" id="UP000048984">
    <property type="component" value="Unassembled WGS sequence"/>
</dbReference>
<dbReference type="STRING" id="665126.ABB55_06335"/>
<evidence type="ECO:0000313" key="1">
    <source>
        <dbReference type="EMBL" id="KPL51892.1"/>
    </source>
</evidence>
<organism evidence="1 2">
    <name type="scientific">Prosthecodimorpha hirschii</name>
    <dbReference type="NCBI Taxonomy" id="665126"/>
    <lineage>
        <taxon>Bacteria</taxon>
        <taxon>Pseudomonadati</taxon>
        <taxon>Pseudomonadota</taxon>
        <taxon>Alphaproteobacteria</taxon>
        <taxon>Hyphomicrobiales</taxon>
        <taxon>Ancalomicrobiaceae</taxon>
        <taxon>Prosthecodimorpha</taxon>
    </lineage>
</organism>
<keyword evidence="2" id="KW-1185">Reference proteome</keyword>
<reference evidence="1 2" key="2">
    <citation type="submission" date="2015-10" db="EMBL/GenBank/DDBJ databases">
        <title>Draft Genome Sequence of Prosthecomicrobium hirschii ATCC 27832.</title>
        <authorList>
            <person name="Daniel J."/>
            <person name="Givan S.A."/>
            <person name="Brun Y.V."/>
            <person name="Brown P.J."/>
        </authorList>
    </citation>
    <scope>NUCLEOTIDE SEQUENCE [LARGE SCALE GENOMIC DNA]</scope>
    <source>
        <strain evidence="1 2">16</strain>
    </source>
</reference>
<reference evidence="1 2" key="1">
    <citation type="submission" date="2015-09" db="EMBL/GenBank/DDBJ databases">
        <authorList>
            <person name="Jackson K.R."/>
            <person name="Lunt B.L."/>
            <person name="Fisher J.N.B."/>
            <person name="Gardner A.V."/>
            <person name="Bailey M.E."/>
            <person name="Deus L.M."/>
            <person name="Earl A.S."/>
            <person name="Gibby P.D."/>
            <person name="Hartmann K.A."/>
            <person name="Liu J.E."/>
            <person name="Manci A.M."/>
            <person name="Nielsen D.A."/>
            <person name="Solomon M.B."/>
            <person name="Breakwell D.P."/>
            <person name="Burnett S.H."/>
            <person name="Grose J.H."/>
        </authorList>
    </citation>
    <scope>NUCLEOTIDE SEQUENCE [LARGE SCALE GENOMIC DNA]</scope>
    <source>
        <strain evidence="1 2">16</strain>
    </source>
</reference>
<dbReference type="EMBL" id="LJYW01000001">
    <property type="protein sequence ID" value="KPL51892.1"/>
    <property type="molecule type" value="Genomic_DNA"/>
</dbReference>
<evidence type="ECO:0000313" key="2">
    <source>
        <dbReference type="Proteomes" id="UP000048984"/>
    </source>
</evidence>